<accession>A0A7C8IA93</accession>
<proteinExistence type="predicted"/>
<protein>
    <submittedName>
        <fullName evidence="1">Uncharacterized protein</fullName>
    </submittedName>
</protein>
<name>A0A7C8IA93_9PLEO</name>
<keyword evidence="2" id="KW-1185">Reference proteome</keyword>
<sequence>MLCVSRKTYRRALEDFAPPPLPVCRYCVPHYTVQKPATDWTLPRTTLSTVIAAPRSMQIRECGEWASRVAAPSGCLLVFVYPSYSVPAQWPIAARMQARSSNTVCEPQSEGCGRNDVGRYRHRTVKAERGRHRAGRWCGRTRDEGIAICQLFSAVGSTRPGSP</sequence>
<dbReference type="EMBL" id="JAADJZ010000020">
    <property type="protein sequence ID" value="KAF2868267.1"/>
    <property type="molecule type" value="Genomic_DNA"/>
</dbReference>
<reference evidence="1 2" key="1">
    <citation type="submission" date="2020-01" db="EMBL/GenBank/DDBJ databases">
        <authorList>
            <consortium name="DOE Joint Genome Institute"/>
            <person name="Haridas S."/>
            <person name="Albert R."/>
            <person name="Binder M."/>
            <person name="Bloem J."/>
            <person name="Labutti K."/>
            <person name="Salamov A."/>
            <person name="Andreopoulos B."/>
            <person name="Baker S.E."/>
            <person name="Barry K."/>
            <person name="Bills G."/>
            <person name="Bluhm B.H."/>
            <person name="Cannon C."/>
            <person name="Castanera R."/>
            <person name="Culley D.E."/>
            <person name="Daum C."/>
            <person name="Ezra D."/>
            <person name="Gonzalez J.B."/>
            <person name="Henrissat B."/>
            <person name="Kuo A."/>
            <person name="Liang C."/>
            <person name="Lipzen A."/>
            <person name="Lutzoni F."/>
            <person name="Magnuson J."/>
            <person name="Mondo S."/>
            <person name="Nolan M."/>
            <person name="Ohm R."/>
            <person name="Pangilinan J."/>
            <person name="Park H.-J.H."/>
            <person name="Ramirez L."/>
            <person name="Alfaro M."/>
            <person name="Sun H."/>
            <person name="Tritt A."/>
            <person name="Yoshinaga Y."/>
            <person name="Zwiers L.-H.L."/>
            <person name="Turgeon B.G."/>
            <person name="Goodwin S.B."/>
            <person name="Spatafora J.W."/>
            <person name="Crous P.W."/>
            <person name="Grigoriev I.V."/>
        </authorList>
    </citation>
    <scope>NUCLEOTIDE SEQUENCE [LARGE SCALE GENOMIC DNA]</scope>
    <source>
        <strain evidence="1 2">CBS 611.86</strain>
    </source>
</reference>
<evidence type="ECO:0000313" key="1">
    <source>
        <dbReference type="EMBL" id="KAF2868267.1"/>
    </source>
</evidence>
<comment type="caution">
    <text evidence="1">The sequence shown here is derived from an EMBL/GenBank/DDBJ whole genome shotgun (WGS) entry which is preliminary data.</text>
</comment>
<dbReference type="AlphaFoldDB" id="A0A7C8IA93"/>
<gene>
    <name evidence="1" type="ORF">BDV95DRAFT_161491</name>
</gene>
<dbReference type="Proteomes" id="UP000481861">
    <property type="component" value="Unassembled WGS sequence"/>
</dbReference>
<organism evidence="1 2">
    <name type="scientific">Massariosphaeria phaeospora</name>
    <dbReference type="NCBI Taxonomy" id="100035"/>
    <lineage>
        <taxon>Eukaryota</taxon>
        <taxon>Fungi</taxon>
        <taxon>Dikarya</taxon>
        <taxon>Ascomycota</taxon>
        <taxon>Pezizomycotina</taxon>
        <taxon>Dothideomycetes</taxon>
        <taxon>Pleosporomycetidae</taxon>
        <taxon>Pleosporales</taxon>
        <taxon>Pleosporales incertae sedis</taxon>
        <taxon>Massariosphaeria</taxon>
    </lineage>
</organism>
<evidence type="ECO:0000313" key="2">
    <source>
        <dbReference type="Proteomes" id="UP000481861"/>
    </source>
</evidence>